<proteinExistence type="predicted"/>
<keyword evidence="2" id="KW-0677">Repeat</keyword>
<dbReference type="GO" id="GO:0005737">
    <property type="term" value="C:cytoplasm"/>
    <property type="evidence" value="ECO:0007669"/>
    <property type="project" value="TreeGrafter"/>
</dbReference>
<dbReference type="InterPro" id="IPR050694">
    <property type="entry name" value="LRRC14/PRAME"/>
</dbReference>
<reference evidence="3" key="2">
    <citation type="submission" date="2025-09" db="UniProtKB">
        <authorList>
            <consortium name="Ensembl"/>
        </authorList>
    </citation>
    <scope>IDENTIFICATION</scope>
</reference>
<dbReference type="GeneTree" id="ENSGT01030000234531"/>
<evidence type="ECO:0000256" key="2">
    <source>
        <dbReference type="ARBA" id="ARBA00022737"/>
    </source>
</evidence>
<keyword evidence="4" id="KW-1185">Reference proteome</keyword>
<dbReference type="Proteomes" id="UP000694388">
    <property type="component" value="Unplaced"/>
</dbReference>
<dbReference type="SUPFAM" id="SSF52047">
    <property type="entry name" value="RNI-like"/>
    <property type="match status" value="1"/>
</dbReference>
<organism evidence="3 4">
    <name type="scientific">Eptatretus burgeri</name>
    <name type="common">Inshore hagfish</name>
    <dbReference type="NCBI Taxonomy" id="7764"/>
    <lineage>
        <taxon>Eukaryota</taxon>
        <taxon>Metazoa</taxon>
        <taxon>Chordata</taxon>
        <taxon>Craniata</taxon>
        <taxon>Vertebrata</taxon>
        <taxon>Cyclostomata</taxon>
        <taxon>Myxini</taxon>
        <taxon>Myxiniformes</taxon>
        <taxon>Myxinidae</taxon>
        <taxon>Eptatretinae</taxon>
        <taxon>Eptatretus</taxon>
    </lineage>
</organism>
<name>A0A8C4NCR4_EPTBU</name>
<sequence>MESLEFWSAHALVHWPRPTMALQVVLPDLYPLLFKMAFLEEKVDWLYEVTRTWPLPVLSLTNLLGMSEAPVSTPCACPCASCLYAFFAGLRDYVGRSGMITDGDGQYATCLCGKTLGRWGRTQALAQACIEVGMIHQRTSTPGSIQVIINAFVTKQNCNNVLTALRAGPNAPITMSCSELRVDNLELEQLVQLIGPLERLDMVHNVRLGFNGLSALLPHCHFHTLRALSLPPRAVDVLKMGPDLEKTSLALAALSSLTELNMPYSRLTGHVQQLLGGMVCSLSILDFSGCGLSSADLRWLSQAPIATDLQKLDFSSHPLGQLSPTAVYRMIRRTGPLLESLRLEDCDLGDGEMTLLLASLRGHKQLKHFSLTGNVFSSNGLKCLVSWMASHLPRLQRLEYHIPQDCFPSQVGNPVNPNSASPQQPMTVQPDAVRVALLHSQLINIVAQAGRADLQLEAGLHGGGEIDFDMKETWGELRSALLQSLSDSIKNYLDSLKDV</sequence>
<evidence type="ECO:0000313" key="3">
    <source>
        <dbReference type="Ensembl" id="ENSEBUP00000001026.1"/>
    </source>
</evidence>
<dbReference type="Ensembl" id="ENSEBUT00000001339.1">
    <property type="protein sequence ID" value="ENSEBUP00000001026.1"/>
    <property type="gene ID" value="ENSEBUG00000000944.1"/>
</dbReference>
<dbReference type="PANTHER" id="PTHR14224">
    <property type="entry name" value="SIMILAR TO PREFERENTIALLY EXPRESSED ANTIGEN IN MELANOMA-LIKE 3"/>
    <property type="match status" value="1"/>
</dbReference>
<evidence type="ECO:0000313" key="4">
    <source>
        <dbReference type="Proteomes" id="UP000694388"/>
    </source>
</evidence>
<evidence type="ECO:0000256" key="1">
    <source>
        <dbReference type="ARBA" id="ARBA00022614"/>
    </source>
</evidence>
<dbReference type="Gene3D" id="3.80.10.10">
    <property type="entry name" value="Ribonuclease Inhibitor"/>
    <property type="match status" value="1"/>
</dbReference>
<dbReference type="OMA" id="KACYLHE"/>
<accession>A0A8C4NCR4</accession>
<dbReference type="PANTHER" id="PTHR14224:SF27">
    <property type="entry name" value="LEUCINE-RICH REPEAT-CONTAINING PROTEIN 14B"/>
    <property type="match status" value="1"/>
</dbReference>
<dbReference type="InterPro" id="IPR032675">
    <property type="entry name" value="LRR_dom_sf"/>
</dbReference>
<dbReference type="AlphaFoldDB" id="A0A8C4NCR4"/>
<protein>
    <submittedName>
        <fullName evidence="3">Leucine rich repeat containing 14B</fullName>
    </submittedName>
</protein>
<keyword evidence="1" id="KW-0433">Leucine-rich repeat</keyword>
<reference evidence="3" key="1">
    <citation type="submission" date="2025-08" db="UniProtKB">
        <authorList>
            <consortium name="Ensembl"/>
        </authorList>
    </citation>
    <scope>IDENTIFICATION</scope>
</reference>